<dbReference type="EMBL" id="MN032614">
    <property type="protein sequence ID" value="QDJ96777.1"/>
    <property type="molecule type" value="Genomic_DNA"/>
</dbReference>
<name>A0A514TUS8_9CAUD</name>
<proteinExistence type="predicted"/>
<protein>
    <submittedName>
        <fullName evidence="1">Uncharacterized protein</fullName>
    </submittedName>
</protein>
<evidence type="ECO:0000313" key="1">
    <source>
        <dbReference type="EMBL" id="QDJ96777.1"/>
    </source>
</evidence>
<keyword evidence="2" id="KW-1185">Reference proteome</keyword>
<evidence type="ECO:0000313" key="2">
    <source>
        <dbReference type="Proteomes" id="UP000317703"/>
    </source>
</evidence>
<organism evidence="1 2">
    <name type="scientific">Aeromonas phage PS1</name>
    <dbReference type="NCBI Taxonomy" id="2591406"/>
    <lineage>
        <taxon>Viruses</taxon>
        <taxon>Duplodnaviria</taxon>
        <taxon>Heunggongvirae</taxon>
        <taxon>Uroviricota</taxon>
        <taxon>Caudoviricetes</taxon>
        <taxon>Chimalliviridae</taxon>
        <taxon>Ferozepurvirus</taxon>
        <taxon>Ferozepurvirus PS1</taxon>
    </lineage>
</organism>
<reference evidence="1" key="1">
    <citation type="submission" date="2019-06" db="EMBL/GenBank/DDBJ databases">
        <title>Complete genome sequence of Aeromonas hydrophila bacteriophage PS1.</title>
        <authorList>
            <person name="Rai S."/>
            <person name="Tyagi A."/>
            <person name="Kumar N."/>
            <person name="Singh N."/>
        </authorList>
    </citation>
    <scope>NUCLEOTIDE SEQUENCE [LARGE SCALE GENOMIC DNA]</scope>
</reference>
<gene>
    <name evidence="1" type="ORF">PS1_0018</name>
</gene>
<sequence>MKLFTLPINPGTTRNILIFKHFVIKLPRTCSWDLWKPNLSDFKASLAVNRLERKNIKQNQDVPGIPKLYFSDPFGFIIIMKRYRKFDSVAQYVKLYDELIKTSRLEKEFWEDDACISNFGLDENNQIVKIDLG</sequence>
<dbReference type="Proteomes" id="UP000317703">
    <property type="component" value="Segment"/>
</dbReference>
<accession>A0A514TUS8</accession>